<dbReference type="EMBL" id="CP000159">
    <property type="protein sequence ID" value="ABC44440.1"/>
    <property type="molecule type" value="Genomic_DNA"/>
</dbReference>
<dbReference type="GO" id="GO:0046872">
    <property type="term" value="F:metal ion binding"/>
    <property type="evidence" value="ECO:0007669"/>
    <property type="project" value="UniProtKB-KW"/>
</dbReference>
<dbReference type="Pfam" id="PF01966">
    <property type="entry name" value="HD"/>
    <property type="match status" value="1"/>
</dbReference>
<evidence type="ECO:0000256" key="4">
    <source>
        <dbReference type="ARBA" id="ARBA00022695"/>
    </source>
</evidence>
<evidence type="ECO:0000313" key="14">
    <source>
        <dbReference type="EMBL" id="ABC44440.1"/>
    </source>
</evidence>
<reference evidence="14 15" key="1">
    <citation type="journal article" date="2005" name="Proc. Natl. Acad. Sci. U.S.A.">
        <title>The genome of Salinibacter ruber: convergence and gene exchange among hyperhalophilic bacteria and archaea.</title>
        <authorList>
            <person name="Mongodin E.F."/>
            <person name="Nelson K.E."/>
            <person name="Daugherty S."/>
            <person name="Deboy R.T."/>
            <person name="Wister J."/>
            <person name="Khouri H."/>
            <person name="Weidman J."/>
            <person name="Walsh D.A."/>
            <person name="Papke R.T."/>
            <person name="Sanchez Perez G."/>
            <person name="Sharma A.K."/>
            <person name="Nesbo C.L."/>
            <person name="MacLeod D."/>
            <person name="Bapteste E."/>
            <person name="Doolittle W.F."/>
            <person name="Charlebois R.L."/>
            <person name="Legault B."/>
            <person name="Rodriguez-Valera F."/>
        </authorList>
    </citation>
    <scope>NUCLEOTIDE SEQUENCE [LARGE SCALE GENOMIC DNA]</scope>
    <source>
        <strain evidence="15">DSM 13855 / CECT 5946 / M31</strain>
    </source>
</reference>
<dbReference type="Proteomes" id="UP000008674">
    <property type="component" value="Chromosome"/>
</dbReference>
<gene>
    <name evidence="14" type="ordered locus">SRU_2436</name>
</gene>
<feature type="domain" description="HD/PDEase" evidence="13">
    <location>
        <begin position="311"/>
        <end position="424"/>
    </location>
</feature>
<dbReference type="PANTHER" id="PTHR47545">
    <property type="entry name" value="MULTIFUNCTIONAL CCA PROTEIN"/>
    <property type="match status" value="1"/>
</dbReference>
<dbReference type="SUPFAM" id="SSF81301">
    <property type="entry name" value="Nucleotidyltransferase"/>
    <property type="match status" value="1"/>
</dbReference>
<dbReference type="Gene3D" id="3.30.460.10">
    <property type="entry name" value="Beta Polymerase, domain 2"/>
    <property type="match status" value="1"/>
</dbReference>
<dbReference type="Pfam" id="PF01743">
    <property type="entry name" value="PolyA_pol"/>
    <property type="match status" value="1"/>
</dbReference>
<evidence type="ECO:0000256" key="12">
    <source>
        <dbReference type="SAM" id="MobiDB-lite"/>
    </source>
</evidence>
<keyword evidence="7" id="KW-0692">RNA repair</keyword>
<keyword evidence="2 11" id="KW-0808">Transferase</keyword>
<keyword evidence="8" id="KW-0067">ATP-binding</keyword>
<comment type="cofactor">
    <cofactor evidence="1">
        <name>Mg(2+)</name>
        <dbReference type="ChEBI" id="CHEBI:18420"/>
    </cofactor>
</comment>
<accession>Q2RZU6</accession>
<evidence type="ECO:0000256" key="5">
    <source>
        <dbReference type="ARBA" id="ARBA00022723"/>
    </source>
</evidence>
<feature type="region of interest" description="Disordered" evidence="12">
    <location>
        <begin position="1"/>
        <end position="21"/>
    </location>
</feature>
<dbReference type="KEGG" id="sru:SRU_2436"/>
<evidence type="ECO:0000259" key="13">
    <source>
        <dbReference type="SMART" id="SM00471"/>
    </source>
</evidence>
<dbReference type="GO" id="GO:0003723">
    <property type="term" value="F:RNA binding"/>
    <property type="evidence" value="ECO:0007669"/>
    <property type="project" value="UniProtKB-KW"/>
</dbReference>
<dbReference type="InterPro" id="IPR006675">
    <property type="entry name" value="HDIG_dom"/>
</dbReference>
<evidence type="ECO:0000256" key="6">
    <source>
        <dbReference type="ARBA" id="ARBA00022741"/>
    </source>
</evidence>
<evidence type="ECO:0000256" key="2">
    <source>
        <dbReference type="ARBA" id="ARBA00022679"/>
    </source>
</evidence>
<keyword evidence="6" id="KW-0547">Nucleotide-binding</keyword>
<dbReference type="InterPro" id="IPR002646">
    <property type="entry name" value="PolA_pol_head_dom"/>
</dbReference>
<evidence type="ECO:0000256" key="10">
    <source>
        <dbReference type="ARBA" id="ARBA00022884"/>
    </source>
</evidence>
<keyword evidence="15" id="KW-1185">Reference proteome</keyword>
<dbReference type="InterPro" id="IPR032828">
    <property type="entry name" value="PolyA_RNA-bd"/>
</dbReference>
<keyword evidence="10 11" id="KW-0694">RNA-binding</keyword>
<keyword evidence="9" id="KW-0460">Magnesium</keyword>
<dbReference type="NCBIfam" id="TIGR00277">
    <property type="entry name" value="HDIG"/>
    <property type="match status" value="1"/>
</dbReference>
<dbReference type="Pfam" id="PF12627">
    <property type="entry name" value="PolyA_pol_RNAbd"/>
    <property type="match status" value="1"/>
</dbReference>
<dbReference type="GO" id="GO:0008033">
    <property type="term" value="P:tRNA processing"/>
    <property type="evidence" value="ECO:0007669"/>
    <property type="project" value="UniProtKB-KW"/>
</dbReference>
<dbReference type="GO" id="GO:0016779">
    <property type="term" value="F:nucleotidyltransferase activity"/>
    <property type="evidence" value="ECO:0007669"/>
    <property type="project" value="UniProtKB-KW"/>
</dbReference>
<dbReference type="SUPFAM" id="SSF81891">
    <property type="entry name" value="Poly A polymerase C-terminal region-like"/>
    <property type="match status" value="1"/>
</dbReference>
<dbReference type="CDD" id="cd05398">
    <property type="entry name" value="NT_ClassII-CCAase"/>
    <property type="match status" value="1"/>
</dbReference>
<dbReference type="CDD" id="cd00077">
    <property type="entry name" value="HDc"/>
    <property type="match status" value="1"/>
</dbReference>
<evidence type="ECO:0000256" key="9">
    <source>
        <dbReference type="ARBA" id="ARBA00022842"/>
    </source>
</evidence>
<sequence length="594" mass="66979">MPAKSPAPAERTGGPCRPYTPRNWCSRRPDGMTEAPSYTDIDTLADRLRDVPYESILRTIGRVAERKGIEAYAVGGMVRDVLLGRSTTDLDFVTVGPETGIALAEAVGEALGGRTAHVYPKFGTAAIRIPAADALPDDHPDDALVLEFVAARKESYRSDSRKPEVEAGTLEDDQYRRDFTVNAMAIHLTPDRFGALLDPFDGRRDLERQTIDTPLDPADTFEDDPLRMIRAARFATQLEFRVSDRVFDAMGTQAHRVEILSQERITEELHKMLEADTPSIGFKILEASGVLAHVMPEIQRLKGVDVVNGRDHKDNFYHTLEVLDNVAERTSDRPGAETRWLRWAALLHDIAKPKTKRFDPEDGWTFHGHEDVGARMIPDLFRKWRLPTDERLDYVQKLVRLHLRPIALADEKVTDSAVRRLLYEAGDDIDDLMTLVRSDVTSNNPDRRRRYQRAFDRVEEKMRAVEEKDRLRNFEPPVDGYEIMETLGIEEGVAVGIAKTWIREAILDGEIPNEHDAAYDHLMAIKDEALRRGALFEAMQDRLDGPENRALGAIKEVVFEDPDLPDDREAALDYLNAVKEEALADGPSTDEADP</sequence>
<keyword evidence="4" id="KW-0548">Nucleotidyltransferase</keyword>
<dbReference type="EnsemblBacteria" id="ABC44440">
    <property type="protein sequence ID" value="ABC44440"/>
    <property type="gene ID" value="SRU_2436"/>
</dbReference>
<evidence type="ECO:0000256" key="8">
    <source>
        <dbReference type="ARBA" id="ARBA00022840"/>
    </source>
</evidence>
<dbReference type="PANTHER" id="PTHR47545:SF1">
    <property type="entry name" value="MULTIFUNCTIONAL CCA PROTEIN"/>
    <property type="match status" value="1"/>
</dbReference>
<dbReference type="InterPro" id="IPR006674">
    <property type="entry name" value="HD_domain"/>
</dbReference>
<dbReference type="InterPro" id="IPR003607">
    <property type="entry name" value="HD/PDEase_dom"/>
</dbReference>
<name>Q2RZU6_SALRD</name>
<keyword evidence="5" id="KW-0479">Metal-binding</keyword>
<dbReference type="InterPro" id="IPR050124">
    <property type="entry name" value="tRNA_CCA-adding_enzyme"/>
</dbReference>
<keyword evidence="3" id="KW-0819">tRNA processing</keyword>
<evidence type="ECO:0000256" key="1">
    <source>
        <dbReference type="ARBA" id="ARBA00001946"/>
    </source>
</evidence>
<evidence type="ECO:0000256" key="3">
    <source>
        <dbReference type="ARBA" id="ARBA00022694"/>
    </source>
</evidence>
<dbReference type="Gene3D" id="1.10.3090.10">
    <property type="entry name" value="cca-adding enzyme, domain 2"/>
    <property type="match status" value="1"/>
</dbReference>
<dbReference type="SMART" id="SM00471">
    <property type="entry name" value="HDc"/>
    <property type="match status" value="1"/>
</dbReference>
<comment type="similarity">
    <text evidence="11">Belongs to the tRNA nucleotidyltransferase/poly(A) polymerase family.</text>
</comment>
<dbReference type="GO" id="GO:0005524">
    <property type="term" value="F:ATP binding"/>
    <property type="evidence" value="ECO:0007669"/>
    <property type="project" value="UniProtKB-KW"/>
</dbReference>
<dbReference type="PATRIC" id="fig|309807.25.peg.2539"/>
<dbReference type="HOGENOM" id="CLU_015961_6_1_10"/>
<proteinExistence type="inferred from homology"/>
<dbReference type="AlphaFoldDB" id="Q2RZU6"/>
<dbReference type="GO" id="GO:0042245">
    <property type="term" value="P:RNA repair"/>
    <property type="evidence" value="ECO:0007669"/>
    <property type="project" value="UniProtKB-KW"/>
</dbReference>
<evidence type="ECO:0000256" key="7">
    <source>
        <dbReference type="ARBA" id="ARBA00022800"/>
    </source>
</evidence>
<evidence type="ECO:0000256" key="11">
    <source>
        <dbReference type="RuleBase" id="RU003953"/>
    </source>
</evidence>
<dbReference type="OrthoDB" id="9805698at2"/>
<organism evidence="14 15">
    <name type="scientific">Salinibacter ruber (strain DSM 13855 / M31)</name>
    <dbReference type="NCBI Taxonomy" id="309807"/>
    <lineage>
        <taxon>Bacteria</taxon>
        <taxon>Pseudomonadati</taxon>
        <taxon>Rhodothermota</taxon>
        <taxon>Rhodothermia</taxon>
        <taxon>Rhodothermales</taxon>
        <taxon>Salinibacteraceae</taxon>
        <taxon>Salinibacter</taxon>
    </lineage>
</organism>
<protein>
    <submittedName>
        <fullName evidence="14">tRNA nucleotidyltransferase/poly(A) polymerase family protein</fullName>
    </submittedName>
</protein>
<dbReference type="STRING" id="309807.SRU_2436"/>
<evidence type="ECO:0000313" key="15">
    <source>
        <dbReference type="Proteomes" id="UP000008674"/>
    </source>
</evidence>
<dbReference type="eggNOG" id="COG0617">
    <property type="taxonomic scope" value="Bacteria"/>
</dbReference>
<dbReference type="InterPro" id="IPR043519">
    <property type="entry name" value="NT_sf"/>
</dbReference>